<dbReference type="Proteomes" id="UP000276133">
    <property type="component" value="Unassembled WGS sequence"/>
</dbReference>
<accession>A0A3M7S6B3</accession>
<dbReference type="EMBL" id="REGN01001950">
    <property type="protein sequence ID" value="RNA31374.1"/>
    <property type="molecule type" value="Genomic_DNA"/>
</dbReference>
<evidence type="ECO:0000313" key="1">
    <source>
        <dbReference type="EMBL" id="RNA31374.1"/>
    </source>
</evidence>
<reference evidence="1 2" key="1">
    <citation type="journal article" date="2018" name="Sci. Rep.">
        <title>Genomic signatures of local adaptation to the degree of environmental predictability in rotifers.</title>
        <authorList>
            <person name="Franch-Gras L."/>
            <person name="Hahn C."/>
            <person name="Garcia-Roger E.M."/>
            <person name="Carmona M.J."/>
            <person name="Serra M."/>
            <person name="Gomez A."/>
        </authorList>
    </citation>
    <scope>NUCLEOTIDE SEQUENCE [LARGE SCALE GENOMIC DNA]</scope>
    <source>
        <strain evidence="1">HYR1</strain>
    </source>
</reference>
<keyword evidence="2" id="KW-1185">Reference proteome</keyword>
<sequence length="83" mass="9676">MFTLEKIINQVLAILNKFRYQESAPRQIRHLSNYLVLSLGICPLDNIDNLYLSLAEAARIRLNQDKIFNKTKECCLIKRPLSQ</sequence>
<evidence type="ECO:0000313" key="2">
    <source>
        <dbReference type="Proteomes" id="UP000276133"/>
    </source>
</evidence>
<name>A0A3M7S6B3_BRAPC</name>
<comment type="caution">
    <text evidence="1">The sequence shown here is derived from an EMBL/GenBank/DDBJ whole genome shotgun (WGS) entry which is preliminary data.</text>
</comment>
<protein>
    <submittedName>
        <fullName evidence="1">Uncharacterized protein</fullName>
    </submittedName>
</protein>
<dbReference type="AlphaFoldDB" id="A0A3M7S6B3"/>
<organism evidence="1 2">
    <name type="scientific">Brachionus plicatilis</name>
    <name type="common">Marine rotifer</name>
    <name type="synonym">Brachionus muelleri</name>
    <dbReference type="NCBI Taxonomy" id="10195"/>
    <lineage>
        <taxon>Eukaryota</taxon>
        <taxon>Metazoa</taxon>
        <taxon>Spiralia</taxon>
        <taxon>Gnathifera</taxon>
        <taxon>Rotifera</taxon>
        <taxon>Eurotatoria</taxon>
        <taxon>Monogononta</taxon>
        <taxon>Pseudotrocha</taxon>
        <taxon>Ploima</taxon>
        <taxon>Brachionidae</taxon>
        <taxon>Brachionus</taxon>
    </lineage>
</organism>
<proteinExistence type="predicted"/>
<gene>
    <name evidence="1" type="ORF">BpHYR1_017745</name>
</gene>